<keyword evidence="4" id="KW-1185">Reference proteome</keyword>
<evidence type="ECO:0000259" key="2">
    <source>
        <dbReference type="Pfam" id="PF18701"/>
    </source>
</evidence>
<dbReference type="Pfam" id="PF18701">
    <property type="entry name" value="DUF5641"/>
    <property type="match status" value="1"/>
</dbReference>
<proteinExistence type="predicted"/>
<sequence>MHVFVDASQSAFAAVAYWRVTYEDDDELLENYGLTAAECEAAEKLLVRQAQCEAFPNEMRSTEVGKTVASGSDIRGLAPYIDGHGVLRAYGRVDAALCMPYSASRRGCYDCGDPNKVLDYEAEMRTTEDDLSMQRVQVASGAGSAANNGTPAEGSPGDQCWPCKQWRIARLMRDPFWKRWVLEYLPTLVRREKRCQRTDFICDPALPRREWRKGIVEAVYKGVDGVIRRARG</sequence>
<gene>
    <name evidence="3" type="primary">Dper\GL14007</name>
    <name evidence="3" type="ORF">Dper_GL14007</name>
</gene>
<organism evidence="4">
    <name type="scientific">Drosophila persimilis</name>
    <name type="common">Fruit fly</name>
    <dbReference type="NCBI Taxonomy" id="7234"/>
    <lineage>
        <taxon>Eukaryota</taxon>
        <taxon>Metazoa</taxon>
        <taxon>Ecdysozoa</taxon>
        <taxon>Arthropoda</taxon>
        <taxon>Hexapoda</taxon>
        <taxon>Insecta</taxon>
        <taxon>Pterygota</taxon>
        <taxon>Neoptera</taxon>
        <taxon>Endopterygota</taxon>
        <taxon>Diptera</taxon>
        <taxon>Brachycera</taxon>
        <taxon>Muscomorpha</taxon>
        <taxon>Ephydroidea</taxon>
        <taxon>Drosophilidae</taxon>
        <taxon>Drosophila</taxon>
        <taxon>Sophophora</taxon>
    </lineage>
</organism>
<dbReference type="PANTHER" id="PTHR47331:SF5">
    <property type="entry name" value="RIBONUCLEASE H"/>
    <property type="match status" value="1"/>
</dbReference>
<dbReference type="PANTHER" id="PTHR47331">
    <property type="entry name" value="PHD-TYPE DOMAIN-CONTAINING PROTEIN"/>
    <property type="match status" value="1"/>
</dbReference>
<protein>
    <submittedName>
        <fullName evidence="3">GL14007</fullName>
    </submittedName>
</protein>
<dbReference type="HOGENOM" id="CLU_1195940_0_0_1"/>
<dbReference type="AlphaFoldDB" id="B4GNF5"/>
<accession>B4GNF5</accession>
<evidence type="ECO:0000256" key="1">
    <source>
        <dbReference type="SAM" id="MobiDB-lite"/>
    </source>
</evidence>
<reference evidence="3 4" key="1">
    <citation type="journal article" date="2007" name="Nature">
        <title>Evolution of genes and genomes on the Drosophila phylogeny.</title>
        <authorList>
            <consortium name="Drosophila 12 Genomes Consortium"/>
            <person name="Clark A.G."/>
            <person name="Eisen M.B."/>
            <person name="Smith D.R."/>
            <person name="Bergman C.M."/>
            <person name="Oliver B."/>
            <person name="Markow T.A."/>
            <person name="Kaufman T.C."/>
            <person name="Kellis M."/>
            <person name="Gelbart W."/>
            <person name="Iyer V.N."/>
            <person name="Pollard D.A."/>
            <person name="Sackton T.B."/>
            <person name="Larracuente A.M."/>
            <person name="Singh N.D."/>
            <person name="Abad J.P."/>
            <person name="Abt D.N."/>
            <person name="Adryan B."/>
            <person name="Aguade M."/>
            <person name="Akashi H."/>
            <person name="Anderson W.W."/>
            <person name="Aquadro C.F."/>
            <person name="Ardell D.H."/>
            <person name="Arguello R."/>
            <person name="Artieri C.G."/>
            <person name="Barbash D.A."/>
            <person name="Barker D."/>
            <person name="Barsanti P."/>
            <person name="Batterham P."/>
            <person name="Batzoglou S."/>
            <person name="Begun D."/>
            <person name="Bhutkar A."/>
            <person name="Blanco E."/>
            <person name="Bosak S.A."/>
            <person name="Bradley R.K."/>
            <person name="Brand A.D."/>
            <person name="Brent M.R."/>
            <person name="Brooks A.N."/>
            <person name="Brown R.H."/>
            <person name="Butlin R.K."/>
            <person name="Caggese C."/>
            <person name="Calvi B.R."/>
            <person name="Bernardo de Carvalho A."/>
            <person name="Caspi A."/>
            <person name="Castrezana S."/>
            <person name="Celniker S.E."/>
            <person name="Chang J.L."/>
            <person name="Chapple C."/>
            <person name="Chatterji S."/>
            <person name="Chinwalla A."/>
            <person name="Civetta A."/>
            <person name="Clifton S.W."/>
            <person name="Comeron J.M."/>
            <person name="Costello J.C."/>
            <person name="Coyne J.A."/>
            <person name="Daub J."/>
            <person name="David R.G."/>
            <person name="Delcher A.L."/>
            <person name="Delehaunty K."/>
            <person name="Do C.B."/>
            <person name="Ebling H."/>
            <person name="Edwards K."/>
            <person name="Eickbush T."/>
            <person name="Evans J.D."/>
            <person name="Filipski A."/>
            <person name="Findeiss S."/>
            <person name="Freyhult E."/>
            <person name="Fulton L."/>
            <person name="Fulton R."/>
            <person name="Garcia A.C."/>
            <person name="Gardiner A."/>
            <person name="Garfield D.A."/>
            <person name="Garvin B.E."/>
            <person name="Gibson G."/>
            <person name="Gilbert D."/>
            <person name="Gnerre S."/>
            <person name="Godfrey J."/>
            <person name="Good R."/>
            <person name="Gotea V."/>
            <person name="Gravely B."/>
            <person name="Greenberg A.J."/>
            <person name="Griffiths-Jones S."/>
            <person name="Gross S."/>
            <person name="Guigo R."/>
            <person name="Gustafson E.A."/>
            <person name="Haerty W."/>
            <person name="Hahn M.W."/>
            <person name="Halligan D.L."/>
            <person name="Halpern A.L."/>
            <person name="Halter G.M."/>
            <person name="Han M.V."/>
            <person name="Heger A."/>
            <person name="Hillier L."/>
            <person name="Hinrichs A.S."/>
            <person name="Holmes I."/>
            <person name="Hoskins R.A."/>
            <person name="Hubisz M.J."/>
            <person name="Hultmark D."/>
            <person name="Huntley M.A."/>
            <person name="Jaffe D.B."/>
            <person name="Jagadeeshan S."/>
            <person name="Jeck W.R."/>
            <person name="Johnson J."/>
            <person name="Jones C.D."/>
            <person name="Jordan W.C."/>
            <person name="Karpen G.H."/>
            <person name="Kataoka E."/>
            <person name="Keightley P.D."/>
            <person name="Kheradpour P."/>
            <person name="Kirkness E.F."/>
            <person name="Koerich L.B."/>
            <person name="Kristiansen K."/>
            <person name="Kudrna D."/>
            <person name="Kulathinal R.J."/>
            <person name="Kumar S."/>
            <person name="Kwok R."/>
            <person name="Lander E."/>
            <person name="Langley C.H."/>
            <person name="Lapoint R."/>
            <person name="Lazzaro B.P."/>
            <person name="Lee S.J."/>
            <person name="Levesque L."/>
            <person name="Li R."/>
            <person name="Lin C.F."/>
            <person name="Lin M.F."/>
            <person name="Lindblad-Toh K."/>
            <person name="Llopart A."/>
            <person name="Long M."/>
            <person name="Low L."/>
            <person name="Lozovsky E."/>
            <person name="Lu J."/>
            <person name="Luo M."/>
            <person name="Machado C.A."/>
            <person name="Makalowski W."/>
            <person name="Marzo M."/>
            <person name="Matsuda M."/>
            <person name="Matzkin L."/>
            <person name="McAllister B."/>
            <person name="McBride C.S."/>
            <person name="McKernan B."/>
            <person name="McKernan K."/>
            <person name="Mendez-Lago M."/>
            <person name="Minx P."/>
            <person name="Mollenhauer M.U."/>
            <person name="Montooth K."/>
            <person name="Mount S.M."/>
            <person name="Mu X."/>
            <person name="Myers E."/>
            <person name="Negre B."/>
            <person name="Newfeld S."/>
            <person name="Nielsen R."/>
            <person name="Noor M.A."/>
            <person name="O'Grady P."/>
            <person name="Pachter L."/>
            <person name="Papaceit M."/>
            <person name="Parisi M.J."/>
            <person name="Parisi M."/>
            <person name="Parts L."/>
            <person name="Pedersen J.S."/>
            <person name="Pesole G."/>
            <person name="Phillippy A.M."/>
            <person name="Ponting C.P."/>
            <person name="Pop M."/>
            <person name="Porcelli D."/>
            <person name="Powell J.R."/>
            <person name="Prohaska S."/>
            <person name="Pruitt K."/>
            <person name="Puig M."/>
            <person name="Quesneville H."/>
            <person name="Ram K.R."/>
            <person name="Rand D."/>
            <person name="Rasmussen M.D."/>
            <person name="Reed L.K."/>
            <person name="Reenan R."/>
            <person name="Reily A."/>
            <person name="Remington K.A."/>
            <person name="Rieger T.T."/>
            <person name="Ritchie M.G."/>
            <person name="Robin C."/>
            <person name="Rogers Y.H."/>
            <person name="Rohde C."/>
            <person name="Rozas J."/>
            <person name="Rubenfield M.J."/>
            <person name="Ruiz A."/>
            <person name="Russo S."/>
            <person name="Salzberg S.L."/>
            <person name="Sanchez-Gracia A."/>
            <person name="Saranga D.J."/>
            <person name="Sato H."/>
            <person name="Schaeffer S.W."/>
            <person name="Schatz M.C."/>
            <person name="Schlenke T."/>
            <person name="Schwartz R."/>
            <person name="Segarra C."/>
            <person name="Singh R.S."/>
            <person name="Sirot L."/>
            <person name="Sirota M."/>
            <person name="Sisneros N.B."/>
            <person name="Smith C.D."/>
            <person name="Smith T.F."/>
            <person name="Spieth J."/>
            <person name="Stage D.E."/>
            <person name="Stark A."/>
            <person name="Stephan W."/>
            <person name="Strausberg R.L."/>
            <person name="Strempel S."/>
            <person name="Sturgill D."/>
            <person name="Sutton G."/>
            <person name="Sutton G.G."/>
            <person name="Tao W."/>
            <person name="Teichmann S."/>
            <person name="Tobari Y.N."/>
            <person name="Tomimura Y."/>
            <person name="Tsolas J.M."/>
            <person name="Valente V.L."/>
            <person name="Venter E."/>
            <person name="Venter J.C."/>
            <person name="Vicario S."/>
            <person name="Vieira F.G."/>
            <person name="Vilella A.J."/>
            <person name="Villasante A."/>
            <person name="Walenz B."/>
            <person name="Wang J."/>
            <person name="Wasserman M."/>
            <person name="Watts T."/>
            <person name="Wilson D."/>
            <person name="Wilson R.K."/>
            <person name="Wing R.A."/>
            <person name="Wolfner M.F."/>
            <person name="Wong A."/>
            <person name="Wong G.K."/>
            <person name="Wu C.I."/>
            <person name="Wu G."/>
            <person name="Yamamoto D."/>
            <person name="Yang H.P."/>
            <person name="Yang S.P."/>
            <person name="Yorke J.A."/>
            <person name="Yoshida K."/>
            <person name="Zdobnov E."/>
            <person name="Zhang P."/>
            <person name="Zhang Y."/>
            <person name="Zimin A.V."/>
            <person name="Baldwin J."/>
            <person name="Abdouelleil A."/>
            <person name="Abdulkadir J."/>
            <person name="Abebe A."/>
            <person name="Abera B."/>
            <person name="Abreu J."/>
            <person name="Acer S.C."/>
            <person name="Aftuck L."/>
            <person name="Alexander A."/>
            <person name="An P."/>
            <person name="Anderson E."/>
            <person name="Anderson S."/>
            <person name="Arachi H."/>
            <person name="Azer M."/>
            <person name="Bachantsang P."/>
            <person name="Barry A."/>
            <person name="Bayul T."/>
            <person name="Berlin A."/>
            <person name="Bessette D."/>
            <person name="Bloom T."/>
            <person name="Blye J."/>
            <person name="Boguslavskiy L."/>
            <person name="Bonnet C."/>
            <person name="Boukhgalter B."/>
            <person name="Bourzgui I."/>
            <person name="Brown A."/>
            <person name="Cahill P."/>
            <person name="Channer S."/>
            <person name="Cheshatsang Y."/>
            <person name="Chuda L."/>
            <person name="Citroen M."/>
            <person name="Collymore A."/>
            <person name="Cooke P."/>
            <person name="Costello M."/>
            <person name="D'Aco K."/>
            <person name="Daza R."/>
            <person name="De Haan G."/>
            <person name="DeGray S."/>
            <person name="DeMaso C."/>
            <person name="Dhargay N."/>
            <person name="Dooley K."/>
            <person name="Dooley E."/>
            <person name="Doricent M."/>
            <person name="Dorje P."/>
            <person name="Dorjee K."/>
            <person name="Dupes A."/>
            <person name="Elong R."/>
            <person name="Falk J."/>
            <person name="Farina A."/>
            <person name="Faro S."/>
            <person name="Ferguson D."/>
            <person name="Fisher S."/>
            <person name="Foley C.D."/>
            <person name="Franke A."/>
            <person name="Friedrich D."/>
            <person name="Gadbois L."/>
            <person name="Gearin G."/>
            <person name="Gearin C.R."/>
            <person name="Giannoukos G."/>
            <person name="Goode T."/>
            <person name="Graham J."/>
            <person name="Grandbois E."/>
            <person name="Grewal S."/>
            <person name="Gyaltsen K."/>
            <person name="Hafez N."/>
            <person name="Hagos B."/>
            <person name="Hall J."/>
            <person name="Henson C."/>
            <person name="Hollinger A."/>
            <person name="Honan T."/>
            <person name="Huard M.D."/>
            <person name="Hughes L."/>
            <person name="Hurhula B."/>
            <person name="Husby M.E."/>
            <person name="Kamat A."/>
            <person name="Kanga B."/>
            <person name="Kashin S."/>
            <person name="Khazanovich D."/>
            <person name="Kisner P."/>
            <person name="Lance K."/>
            <person name="Lara M."/>
            <person name="Lee W."/>
            <person name="Lennon N."/>
            <person name="Letendre F."/>
            <person name="LeVine R."/>
            <person name="Lipovsky A."/>
            <person name="Liu X."/>
            <person name="Liu J."/>
            <person name="Liu S."/>
            <person name="Lokyitsang T."/>
            <person name="Lokyitsang Y."/>
            <person name="Lubonja R."/>
            <person name="Lui A."/>
            <person name="MacDonald P."/>
            <person name="Magnisalis V."/>
            <person name="Maru K."/>
            <person name="Matthews C."/>
            <person name="McCusker W."/>
            <person name="McDonough S."/>
            <person name="Mehta T."/>
            <person name="Meldrim J."/>
            <person name="Meneus L."/>
            <person name="Mihai O."/>
            <person name="Mihalev A."/>
            <person name="Mihova T."/>
            <person name="Mittelman R."/>
            <person name="Mlenga V."/>
            <person name="Montmayeur A."/>
            <person name="Mulrain L."/>
            <person name="Navidi A."/>
            <person name="Naylor J."/>
            <person name="Negash T."/>
            <person name="Nguyen T."/>
            <person name="Nguyen N."/>
            <person name="Nicol R."/>
            <person name="Norbu C."/>
            <person name="Norbu N."/>
            <person name="Novod N."/>
            <person name="O'Neill B."/>
            <person name="Osman S."/>
            <person name="Markiewicz E."/>
            <person name="Oyono O.L."/>
            <person name="Patti C."/>
            <person name="Phunkhang P."/>
            <person name="Pierre F."/>
            <person name="Priest M."/>
            <person name="Raghuraman S."/>
            <person name="Rege F."/>
            <person name="Reyes R."/>
            <person name="Rise C."/>
            <person name="Rogov P."/>
            <person name="Ross K."/>
            <person name="Ryan E."/>
            <person name="Settipalli S."/>
            <person name="Shea T."/>
            <person name="Sherpa N."/>
            <person name="Shi L."/>
            <person name="Shih D."/>
            <person name="Sparrow T."/>
            <person name="Spaulding J."/>
            <person name="Stalker J."/>
            <person name="Stange-Thomann N."/>
            <person name="Stavropoulos S."/>
            <person name="Stone C."/>
            <person name="Strader C."/>
            <person name="Tesfaye S."/>
            <person name="Thomson T."/>
            <person name="Thoulutsang Y."/>
            <person name="Thoulutsang D."/>
            <person name="Topham K."/>
            <person name="Topping I."/>
            <person name="Tsamla T."/>
            <person name="Vassiliev H."/>
            <person name="Vo A."/>
            <person name="Wangchuk T."/>
            <person name="Wangdi T."/>
            <person name="Weiand M."/>
            <person name="Wilkinson J."/>
            <person name="Wilson A."/>
            <person name="Yadav S."/>
            <person name="Young G."/>
            <person name="Yu Q."/>
            <person name="Zembek L."/>
            <person name="Zhong D."/>
            <person name="Zimmer A."/>
            <person name="Zwirko Z."/>
            <person name="Jaffe D.B."/>
            <person name="Alvarez P."/>
            <person name="Brockman W."/>
            <person name="Butler J."/>
            <person name="Chin C."/>
            <person name="Gnerre S."/>
            <person name="Grabherr M."/>
            <person name="Kleber M."/>
            <person name="Mauceli E."/>
            <person name="MacCallum I."/>
        </authorList>
    </citation>
    <scope>NUCLEOTIDE SEQUENCE [LARGE SCALE GENOMIC DNA]</scope>
    <source>
        <strain evidence="4">MSH-3 / Tucson 14011-0111.49</strain>
    </source>
</reference>
<name>B4GNF5_DROPE</name>
<dbReference type="Proteomes" id="UP000008744">
    <property type="component" value="Unassembled WGS sequence"/>
</dbReference>
<dbReference type="PhylomeDB" id="B4GNF5"/>
<evidence type="ECO:0000313" key="3">
    <source>
        <dbReference type="EMBL" id="EDW39281.1"/>
    </source>
</evidence>
<dbReference type="InterPro" id="IPR040676">
    <property type="entry name" value="DUF5641"/>
</dbReference>
<feature type="region of interest" description="Disordered" evidence="1">
    <location>
        <begin position="139"/>
        <end position="158"/>
    </location>
</feature>
<feature type="compositionally biased region" description="Low complexity" evidence="1">
    <location>
        <begin position="139"/>
        <end position="149"/>
    </location>
</feature>
<dbReference type="EMBL" id="CH479186">
    <property type="protein sequence ID" value="EDW39281.1"/>
    <property type="molecule type" value="Genomic_DNA"/>
</dbReference>
<evidence type="ECO:0000313" key="4">
    <source>
        <dbReference type="Proteomes" id="UP000008744"/>
    </source>
</evidence>
<feature type="domain" description="DUF5641" evidence="2">
    <location>
        <begin position="164"/>
        <end position="230"/>
    </location>
</feature>